<feature type="domain" description="POTRA" evidence="10">
    <location>
        <begin position="46"/>
        <end position="115"/>
    </location>
</feature>
<evidence type="ECO:0000256" key="9">
    <source>
        <dbReference type="HAMAP-Rule" id="MF_00911"/>
    </source>
</evidence>
<dbReference type="Pfam" id="PF08478">
    <property type="entry name" value="POTRA_1"/>
    <property type="match status" value="1"/>
</dbReference>
<dbReference type="GO" id="GO:0043093">
    <property type="term" value="P:FtsZ-dependent cytokinesis"/>
    <property type="evidence" value="ECO:0007669"/>
    <property type="project" value="UniProtKB-UniRule"/>
</dbReference>
<gene>
    <name evidence="9" type="primary">ftsQ</name>
    <name evidence="11" type="ORF">C2869_21090</name>
</gene>
<keyword evidence="7 9" id="KW-0472">Membrane</keyword>
<evidence type="ECO:0000256" key="6">
    <source>
        <dbReference type="ARBA" id="ARBA00022989"/>
    </source>
</evidence>
<dbReference type="HAMAP" id="MF_00911">
    <property type="entry name" value="FtsQ_subfam"/>
    <property type="match status" value="1"/>
</dbReference>
<dbReference type="InterPro" id="IPR045335">
    <property type="entry name" value="FtsQ_C_sf"/>
</dbReference>
<dbReference type="InterPro" id="IPR005548">
    <property type="entry name" value="Cell_div_FtsQ/DivIB_C"/>
</dbReference>
<evidence type="ECO:0000256" key="4">
    <source>
        <dbReference type="ARBA" id="ARBA00022618"/>
    </source>
</evidence>
<reference evidence="11 12" key="1">
    <citation type="submission" date="2018-01" db="EMBL/GenBank/DDBJ databases">
        <title>Genome sequence of a Cantenovulum-like bacteria.</title>
        <authorList>
            <person name="Tan W.R."/>
            <person name="Lau N.-S."/>
            <person name="Go F."/>
            <person name="Amirul A.-A.A."/>
        </authorList>
    </citation>
    <scope>NUCLEOTIDE SEQUENCE [LARGE SCALE GENOMIC DNA]</scope>
    <source>
        <strain evidence="11 12">CCB-QB4</strain>
    </source>
</reference>
<comment type="function">
    <text evidence="9">Essential cell division protein. May link together the upstream cell division proteins, which are predominantly cytoplasmic, with the downstream cell division proteins, which are predominantly periplasmic. May control correct divisome assembly.</text>
</comment>
<dbReference type="Gene3D" id="3.10.20.310">
    <property type="entry name" value="membrane protein fhac"/>
    <property type="match status" value="1"/>
</dbReference>
<keyword evidence="5 9" id="KW-0812">Transmembrane</keyword>
<evidence type="ECO:0000256" key="3">
    <source>
        <dbReference type="ARBA" id="ARBA00022519"/>
    </source>
</evidence>
<comment type="subunit">
    <text evidence="9">Part of a complex composed of FtsB, FtsL and FtsQ.</text>
</comment>
<proteinExistence type="inferred from homology"/>
<keyword evidence="12" id="KW-1185">Reference proteome</keyword>
<organism evidence="11 12">
    <name type="scientific">Saccharobesus litoralis</name>
    <dbReference type="NCBI Taxonomy" id="2172099"/>
    <lineage>
        <taxon>Bacteria</taxon>
        <taxon>Pseudomonadati</taxon>
        <taxon>Pseudomonadota</taxon>
        <taxon>Gammaproteobacteria</taxon>
        <taxon>Alteromonadales</taxon>
        <taxon>Alteromonadaceae</taxon>
        <taxon>Saccharobesus</taxon>
    </lineage>
</organism>
<keyword evidence="8 9" id="KW-0131">Cell cycle</keyword>
<dbReference type="GO" id="GO:0032153">
    <property type="term" value="C:cell division site"/>
    <property type="evidence" value="ECO:0007669"/>
    <property type="project" value="UniProtKB-UniRule"/>
</dbReference>
<sequence>MPELRQQIEQAGWPFWAGLVFFFWVLIGSLWLIEYVSEWLVDENRLPVKQIVVQGQQDYLTKQDVLQALELQMSQSFFALNVDKAQQQLEALDWIYSVSVRKEWPNRLKIYITEQNPQVHWNGDFLLNEYGDVFQADTDRLQRELAWLFGPEGDENQVLETYQKLSELMALYHVTINEMSLSERHALQITLKDGVKLNLGREDWLNRSQRFLQHYPQLKRAHNLDYVDLRYDTGFAVGLKQNNEDQS</sequence>
<dbReference type="Proteomes" id="UP000244441">
    <property type="component" value="Chromosome"/>
</dbReference>
<comment type="similarity">
    <text evidence="9">Belongs to the FtsQ/DivIB family. FtsQ subfamily.</text>
</comment>
<evidence type="ECO:0000313" key="12">
    <source>
        <dbReference type="Proteomes" id="UP000244441"/>
    </source>
</evidence>
<dbReference type="Pfam" id="PF03799">
    <property type="entry name" value="FtsQ_DivIB_C"/>
    <property type="match status" value="1"/>
</dbReference>
<dbReference type="KEGG" id="cate:C2869_21090"/>
<dbReference type="Gene3D" id="3.40.50.11690">
    <property type="entry name" value="Cell division protein FtsQ/DivIB"/>
    <property type="match status" value="1"/>
</dbReference>
<evidence type="ECO:0000256" key="7">
    <source>
        <dbReference type="ARBA" id="ARBA00023136"/>
    </source>
</evidence>
<keyword evidence="3 9" id="KW-0997">Cell inner membrane</keyword>
<dbReference type="PANTHER" id="PTHR35851:SF1">
    <property type="entry name" value="CELL DIVISION PROTEIN FTSQ"/>
    <property type="match status" value="1"/>
</dbReference>
<evidence type="ECO:0000256" key="5">
    <source>
        <dbReference type="ARBA" id="ARBA00022692"/>
    </source>
</evidence>
<dbReference type="InterPro" id="IPR034746">
    <property type="entry name" value="POTRA"/>
</dbReference>
<evidence type="ECO:0000256" key="8">
    <source>
        <dbReference type="ARBA" id="ARBA00023306"/>
    </source>
</evidence>
<evidence type="ECO:0000256" key="1">
    <source>
        <dbReference type="ARBA" id="ARBA00004370"/>
    </source>
</evidence>
<dbReference type="InterPro" id="IPR026579">
    <property type="entry name" value="FtsQ"/>
</dbReference>
<accession>A0A2S0VY18</accession>
<dbReference type="PROSITE" id="PS51779">
    <property type="entry name" value="POTRA"/>
    <property type="match status" value="1"/>
</dbReference>
<protein>
    <recommendedName>
        <fullName evidence="9">Cell division protein FtsQ</fullName>
    </recommendedName>
</protein>
<dbReference type="GO" id="GO:0005886">
    <property type="term" value="C:plasma membrane"/>
    <property type="evidence" value="ECO:0007669"/>
    <property type="project" value="UniProtKB-SubCell"/>
</dbReference>
<dbReference type="EMBL" id="CP026604">
    <property type="protein sequence ID" value="AWB69119.1"/>
    <property type="molecule type" value="Genomic_DNA"/>
</dbReference>
<keyword evidence="4 9" id="KW-0132">Cell division</keyword>
<name>A0A2S0VY18_9ALTE</name>
<keyword evidence="6 9" id="KW-1133">Transmembrane helix</keyword>
<feature type="transmembrane region" description="Helical" evidence="9">
    <location>
        <begin position="12"/>
        <end position="33"/>
    </location>
</feature>
<dbReference type="AlphaFoldDB" id="A0A2S0VY18"/>
<evidence type="ECO:0000259" key="10">
    <source>
        <dbReference type="PROSITE" id="PS51779"/>
    </source>
</evidence>
<evidence type="ECO:0000256" key="2">
    <source>
        <dbReference type="ARBA" id="ARBA00022475"/>
    </source>
</evidence>
<dbReference type="OrthoDB" id="9790370at2"/>
<dbReference type="PANTHER" id="PTHR35851">
    <property type="entry name" value="CELL DIVISION PROTEIN FTSQ"/>
    <property type="match status" value="1"/>
</dbReference>
<evidence type="ECO:0000313" key="11">
    <source>
        <dbReference type="EMBL" id="AWB69119.1"/>
    </source>
</evidence>
<comment type="subcellular location">
    <subcellularLocation>
        <location evidence="9">Cell inner membrane</location>
        <topology evidence="9">Single-pass type II membrane protein</topology>
    </subcellularLocation>
    <subcellularLocation>
        <location evidence="1">Membrane</location>
    </subcellularLocation>
    <text evidence="9">Localizes to the division septum.</text>
</comment>
<dbReference type="InterPro" id="IPR013685">
    <property type="entry name" value="POTRA_FtsQ_type"/>
</dbReference>
<dbReference type="GO" id="GO:0090529">
    <property type="term" value="P:cell septum assembly"/>
    <property type="evidence" value="ECO:0007669"/>
    <property type="project" value="InterPro"/>
</dbReference>
<keyword evidence="2 9" id="KW-1003">Cell membrane</keyword>